<feature type="compositionally biased region" description="Gly residues" evidence="1">
    <location>
        <begin position="25"/>
        <end position="38"/>
    </location>
</feature>
<dbReference type="KEGG" id="hakz:J0X25_02120"/>
<feature type="compositionally biased region" description="Basic and acidic residues" evidence="1">
    <location>
        <begin position="47"/>
        <end position="57"/>
    </location>
</feature>
<dbReference type="EMBL" id="CP071462">
    <property type="protein sequence ID" value="QSW99780.1"/>
    <property type="molecule type" value="Genomic_DNA"/>
</dbReference>
<protein>
    <recommendedName>
        <fullName evidence="4">PKD domain-containing protein</fullName>
    </recommendedName>
</protein>
<evidence type="ECO:0008006" key="4">
    <source>
        <dbReference type="Google" id="ProtNLM"/>
    </source>
</evidence>
<sequence length="151" mass="15410">MASGATALAAVSSIAAGADGSETVGYGGDGYGAGGYGGVDDSEPVDGSEREESVGPVIDRLELRDRSNPQWARVGVDWSVSHSDELLAEVESVLTGDGWGSISESTGVSGSNAAGEHGHRVRKGHGERYEVELTVTDTNGNTATETATIDL</sequence>
<dbReference type="RefSeq" id="WP_207289386.1">
    <property type="nucleotide sequence ID" value="NZ_CP071462.1"/>
</dbReference>
<evidence type="ECO:0000256" key="1">
    <source>
        <dbReference type="SAM" id="MobiDB-lite"/>
    </source>
</evidence>
<feature type="region of interest" description="Disordered" evidence="1">
    <location>
        <begin position="19"/>
        <end position="57"/>
    </location>
</feature>
<dbReference type="Proteomes" id="UP000663203">
    <property type="component" value="Chromosome"/>
</dbReference>
<reference evidence="2 3" key="1">
    <citation type="submission" date="2021-03" db="EMBL/GenBank/DDBJ databases">
        <title>Haloterrigena longa sp. nov. and Haloterrigena limicola sp. nov., extremely halophilic archaea isolated from a salt lake.</title>
        <authorList>
            <person name="Henglin C."/>
        </authorList>
    </citation>
    <scope>NUCLEOTIDE SEQUENCE [LARGE SCALE GENOMIC DNA]</scope>
    <source>
        <strain evidence="2 3">KZCA68</strain>
    </source>
</reference>
<evidence type="ECO:0000313" key="2">
    <source>
        <dbReference type="EMBL" id="QSW99780.1"/>
    </source>
</evidence>
<keyword evidence="3" id="KW-1185">Reference proteome</keyword>
<accession>A0A8A2VGH5</accession>
<dbReference type="GeneID" id="63186063"/>
<dbReference type="AlphaFoldDB" id="A0A8A2VGH5"/>
<organism evidence="2 3">
    <name type="scientific">Haloterrigena alkaliphila</name>
    <dbReference type="NCBI Taxonomy" id="2816475"/>
    <lineage>
        <taxon>Archaea</taxon>
        <taxon>Methanobacteriati</taxon>
        <taxon>Methanobacteriota</taxon>
        <taxon>Stenosarchaea group</taxon>
        <taxon>Halobacteria</taxon>
        <taxon>Halobacteriales</taxon>
        <taxon>Natrialbaceae</taxon>
        <taxon>Haloterrigena</taxon>
    </lineage>
</organism>
<name>A0A8A2VGH5_9EURY</name>
<proteinExistence type="predicted"/>
<feature type="region of interest" description="Disordered" evidence="1">
    <location>
        <begin position="104"/>
        <end position="128"/>
    </location>
</feature>
<gene>
    <name evidence="2" type="ORF">J0X25_02120</name>
</gene>
<evidence type="ECO:0000313" key="3">
    <source>
        <dbReference type="Proteomes" id="UP000663203"/>
    </source>
</evidence>